<protein>
    <submittedName>
        <fullName evidence="10">MFS transporter</fullName>
    </submittedName>
</protein>
<dbReference type="EMBL" id="BOMY01000022">
    <property type="protein sequence ID" value="GIF20774.1"/>
    <property type="molecule type" value="Genomic_DNA"/>
</dbReference>
<dbReference type="GO" id="GO:0022857">
    <property type="term" value="F:transmembrane transporter activity"/>
    <property type="evidence" value="ECO:0007669"/>
    <property type="project" value="InterPro"/>
</dbReference>
<keyword evidence="3" id="KW-1003">Cell membrane</keyword>
<dbReference type="PANTHER" id="PTHR42718">
    <property type="entry name" value="MAJOR FACILITATOR SUPERFAMILY MULTIDRUG TRANSPORTER MFSC"/>
    <property type="match status" value="1"/>
</dbReference>
<dbReference type="Proteomes" id="UP000623608">
    <property type="component" value="Unassembled WGS sequence"/>
</dbReference>
<feature type="transmembrane region" description="Helical" evidence="8">
    <location>
        <begin position="235"/>
        <end position="253"/>
    </location>
</feature>
<evidence type="ECO:0000259" key="9">
    <source>
        <dbReference type="PROSITE" id="PS50850"/>
    </source>
</evidence>
<keyword evidence="11" id="KW-1185">Reference proteome</keyword>
<feature type="transmembrane region" description="Helical" evidence="8">
    <location>
        <begin position="303"/>
        <end position="329"/>
    </location>
</feature>
<dbReference type="Gene3D" id="1.20.1720.10">
    <property type="entry name" value="Multidrug resistance protein D"/>
    <property type="match status" value="1"/>
</dbReference>
<evidence type="ECO:0000256" key="5">
    <source>
        <dbReference type="ARBA" id="ARBA00022989"/>
    </source>
</evidence>
<proteinExistence type="predicted"/>
<dbReference type="InterPro" id="IPR036259">
    <property type="entry name" value="MFS_trans_sf"/>
</dbReference>
<feature type="transmembrane region" description="Helical" evidence="8">
    <location>
        <begin position="87"/>
        <end position="106"/>
    </location>
</feature>
<keyword evidence="6 8" id="KW-0472">Membrane</keyword>
<feature type="transmembrane region" description="Helical" evidence="8">
    <location>
        <begin position="265"/>
        <end position="282"/>
    </location>
</feature>
<name>A0A919NMQ1_9ACTN</name>
<feature type="transmembrane region" description="Helical" evidence="8">
    <location>
        <begin position="470"/>
        <end position="489"/>
    </location>
</feature>
<feature type="transmembrane region" description="Helical" evidence="8">
    <location>
        <begin position="203"/>
        <end position="223"/>
    </location>
</feature>
<evidence type="ECO:0000256" key="7">
    <source>
        <dbReference type="SAM" id="MobiDB-lite"/>
    </source>
</evidence>
<dbReference type="Pfam" id="PF07690">
    <property type="entry name" value="MFS_1"/>
    <property type="match status" value="1"/>
</dbReference>
<dbReference type="NCBIfam" id="TIGR00711">
    <property type="entry name" value="efflux_EmrB"/>
    <property type="match status" value="1"/>
</dbReference>
<feature type="transmembrane region" description="Helical" evidence="8">
    <location>
        <begin position="46"/>
        <end position="67"/>
    </location>
</feature>
<dbReference type="GO" id="GO:0005886">
    <property type="term" value="C:plasma membrane"/>
    <property type="evidence" value="ECO:0007669"/>
    <property type="project" value="UniProtKB-SubCell"/>
</dbReference>
<reference evidence="10" key="1">
    <citation type="submission" date="2021-01" db="EMBL/GenBank/DDBJ databases">
        <title>Whole genome shotgun sequence of Actinoplanes tereljensis NBRC 105297.</title>
        <authorList>
            <person name="Komaki H."/>
            <person name="Tamura T."/>
        </authorList>
    </citation>
    <scope>NUCLEOTIDE SEQUENCE</scope>
    <source>
        <strain evidence="10">NBRC 105297</strain>
    </source>
</reference>
<evidence type="ECO:0000256" key="2">
    <source>
        <dbReference type="ARBA" id="ARBA00022448"/>
    </source>
</evidence>
<dbReference type="InterPro" id="IPR020846">
    <property type="entry name" value="MFS_dom"/>
</dbReference>
<comment type="subcellular location">
    <subcellularLocation>
        <location evidence="1">Cell membrane</location>
        <topology evidence="1">Multi-pass membrane protein</topology>
    </subcellularLocation>
</comment>
<feature type="transmembrane region" description="Helical" evidence="8">
    <location>
        <begin position="145"/>
        <end position="165"/>
    </location>
</feature>
<dbReference type="AlphaFoldDB" id="A0A919NMQ1"/>
<feature type="compositionally biased region" description="Polar residues" evidence="7">
    <location>
        <begin position="18"/>
        <end position="30"/>
    </location>
</feature>
<accession>A0A919NMQ1</accession>
<feature type="transmembrane region" description="Helical" evidence="8">
    <location>
        <begin position="115"/>
        <end position="133"/>
    </location>
</feature>
<dbReference type="PRINTS" id="PR01036">
    <property type="entry name" value="TCRTETB"/>
</dbReference>
<evidence type="ECO:0000256" key="4">
    <source>
        <dbReference type="ARBA" id="ARBA00022692"/>
    </source>
</evidence>
<feature type="transmembrane region" description="Helical" evidence="8">
    <location>
        <begin position="396"/>
        <end position="419"/>
    </location>
</feature>
<dbReference type="PANTHER" id="PTHR42718:SF42">
    <property type="entry name" value="EXPORT PROTEIN"/>
    <property type="match status" value="1"/>
</dbReference>
<feature type="transmembrane region" description="Helical" evidence="8">
    <location>
        <begin position="439"/>
        <end position="458"/>
    </location>
</feature>
<organism evidence="10 11">
    <name type="scientific">Paractinoplanes tereljensis</name>
    <dbReference type="NCBI Taxonomy" id="571912"/>
    <lineage>
        <taxon>Bacteria</taxon>
        <taxon>Bacillati</taxon>
        <taxon>Actinomycetota</taxon>
        <taxon>Actinomycetes</taxon>
        <taxon>Micromonosporales</taxon>
        <taxon>Micromonosporaceae</taxon>
        <taxon>Paractinoplanes</taxon>
    </lineage>
</organism>
<dbReference type="Gene3D" id="1.20.1250.20">
    <property type="entry name" value="MFS general substrate transporter like domains"/>
    <property type="match status" value="1"/>
</dbReference>
<gene>
    <name evidence="10" type="ORF">Ate02nite_35040</name>
</gene>
<dbReference type="SUPFAM" id="SSF103473">
    <property type="entry name" value="MFS general substrate transporter"/>
    <property type="match status" value="1"/>
</dbReference>
<keyword evidence="5 8" id="KW-1133">Transmembrane helix</keyword>
<feature type="region of interest" description="Disordered" evidence="7">
    <location>
        <begin position="18"/>
        <end position="40"/>
    </location>
</feature>
<feature type="domain" description="Major facilitator superfamily (MFS) profile" evidence="9">
    <location>
        <begin position="49"/>
        <end position="494"/>
    </location>
</feature>
<evidence type="ECO:0000256" key="8">
    <source>
        <dbReference type="SAM" id="Phobius"/>
    </source>
</evidence>
<feature type="transmembrane region" description="Helical" evidence="8">
    <location>
        <begin position="366"/>
        <end position="384"/>
    </location>
</feature>
<keyword evidence="2" id="KW-0813">Transport</keyword>
<comment type="caution">
    <text evidence="10">The sequence shown here is derived from an EMBL/GenBank/DDBJ whole genome shotgun (WGS) entry which is preliminary data.</text>
</comment>
<sequence>MTGYQSITNVVRRSYQSITTTGERSMSTSTAVRPQASRPARRPRPLAAVLAAVGIPIFMVTLDNLVVSTALPVIREDLGASLTDLQWFVNAYTLPFAAFLLTAAALGDRIGRRRMFIAGITVFTLASAAAGLASESWQLTLARAIQGLGGAAVAPLSLTLLAQAVPDRLRTAAVGIWGGISGLGVAVGPVVGGAVVEGLDWHWIFWLNVPVGVVAVILAITVLDESRGGARRLDPLGLVLSAAGMLLLIWGVVDGPDHGWASARVLGMLITGAVLVIAFLFWQSRNTTPMLPLSLFRSRGFSLVNLVTLTFSAGTFGAVFLLAQFFQVVQGLSPLDSGLRTLPWTMAPMVVAPLAGIFGDRLGQRNLIVAGQVLLAGAILWIGLASTTTVSYSDLVIAFAMAGVGMGLTFAPISTMALASVSEQQRGVASGANNTVRELGVAVGVATLASVFSSYGGYTTHTAFVDGLRPAVFVGAAIVAAGAVAALWLPRRAS</sequence>
<evidence type="ECO:0000313" key="11">
    <source>
        <dbReference type="Proteomes" id="UP000623608"/>
    </source>
</evidence>
<keyword evidence="4 8" id="KW-0812">Transmembrane</keyword>
<dbReference type="CDD" id="cd17321">
    <property type="entry name" value="MFS_MMR_MDR_like"/>
    <property type="match status" value="1"/>
</dbReference>
<evidence type="ECO:0000313" key="10">
    <source>
        <dbReference type="EMBL" id="GIF20774.1"/>
    </source>
</evidence>
<dbReference type="InterPro" id="IPR004638">
    <property type="entry name" value="EmrB-like"/>
</dbReference>
<evidence type="ECO:0000256" key="6">
    <source>
        <dbReference type="ARBA" id="ARBA00023136"/>
    </source>
</evidence>
<dbReference type="InterPro" id="IPR011701">
    <property type="entry name" value="MFS"/>
</dbReference>
<feature type="transmembrane region" description="Helical" evidence="8">
    <location>
        <begin position="172"/>
        <end position="191"/>
    </location>
</feature>
<evidence type="ECO:0000256" key="3">
    <source>
        <dbReference type="ARBA" id="ARBA00022475"/>
    </source>
</evidence>
<dbReference type="PROSITE" id="PS50850">
    <property type="entry name" value="MFS"/>
    <property type="match status" value="1"/>
</dbReference>
<feature type="transmembrane region" description="Helical" evidence="8">
    <location>
        <begin position="341"/>
        <end position="359"/>
    </location>
</feature>
<evidence type="ECO:0000256" key="1">
    <source>
        <dbReference type="ARBA" id="ARBA00004651"/>
    </source>
</evidence>